<dbReference type="InterPro" id="IPR040138">
    <property type="entry name" value="MIER/MTA"/>
</dbReference>
<feature type="compositionally biased region" description="Basic and acidic residues" evidence="2">
    <location>
        <begin position="17"/>
        <end position="29"/>
    </location>
</feature>
<feature type="compositionally biased region" description="Acidic residues" evidence="2">
    <location>
        <begin position="1"/>
        <end position="12"/>
    </location>
</feature>
<sequence length="310" mass="34182">MDNTSEDGDYEVSAEMLIHEDIDDERTLQEEEERMEEEGEGGDTEDELIDLQKSTAEPQQTNKPQLVIKVNEEGVASTDPKPHPPKLIHVPPEVPTPVRPNFEPLPQQQEEPGMSGEEDEGDVPPASSEDKLDSVSSQSGSKSPWFRPGANPEALARLRPVPERRSIRMGGAGGGANSSAVDNAFKVWLASDANSGGNDDSSNDDSDEEYYVSNDWKKVSNHGQLLWNPSQLDDSTVSSYLSSVSEVIHSREGLPGAPVERDNEDALCLLVNSQYDIDKALNKYREGAFDCKGMSPWTEEECRKFEIGNY</sequence>
<dbReference type="PANTHER" id="PTHR10865:SF28">
    <property type="entry name" value="ELM2 DOMAIN-CONTAINING PROTEIN"/>
    <property type="match status" value="1"/>
</dbReference>
<dbReference type="AlphaFoldDB" id="A0A1X7URR3"/>
<dbReference type="InParanoid" id="A0A1X7URR3"/>
<evidence type="ECO:0000259" key="3">
    <source>
        <dbReference type="PROSITE" id="PS51156"/>
    </source>
</evidence>
<protein>
    <recommendedName>
        <fullName evidence="3">ELM2 domain-containing protein</fullName>
    </recommendedName>
</protein>
<dbReference type="GO" id="GO:0042826">
    <property type="term" value="F:histone deacetylase binding"/>
    <property type="evidence" value="ECO:0007669"/>
    <property type="project" value="TreeGrafter"/>
</dbReference>
<evidence type="ECO:0000313" key="4">
    <source>
        <dbReference type="EnsemblMetazoa" id="Aqu2.1.30077_001"/>
    </source>
</evidence>
<dbReference type="eggNOG" id="KOG4329">
    <property type="taxonomic scope" value="Eukaryota"/>
</dbReference>
<dbReference type="EnsemblMetazoa" id="Aqu2.1.30077_001">
    <property type="protein sequence ID" value="Aqu2.1.30077_001"/>
    <property type="gene ID" value="Aqu2.1.30077"/>
</dbReference>
<proteinExistence type="predicted"/>
<evidence type="ECO:0000256" key="2">
    <source>
        <dbReference type="SAM" id="MobiDB-lite"/>
    </source>
</evidence>
<keyword evidence="1" id="KW-0539">Nucleus</keyword>
<dbReference type="OrthoDB" id="5916873at2759"/>
<feature type="compositionally biased region" description="Acidic residues" evidence="2">
    <location>
        <begin position="30"/>
        <end position="49"/>
    </location>
</feature>
<reference evidence="4" key="1">
    <citation type="submission" date="2017-05" db="UniProtKB">
        <authorList>
            <consortium name="EnsemblMetazoa"/>
        </authorList>
    </citation>
    <scope>IDENTIFICATION</scope>
</reference>
<dbReference type="PANTHER" id="PTHR10865">
    <property type="entry name" value="METASTASIS-ASSOCIATED PROTEIN AND MESODERM INDUCTION EARLY RESPONSE PROTEIN"/>
    <property type="match status" value="1"/>
</dbReference>
<feature type="compositionally biased region" description="Polar residues" evidence="2">
    <location>
        <begin position="52"/>
        <end position="64"/>
    </location>
</feature>
<dbReference type="GO" id="GO:0003714">
    <property type="term" value="F:transcription corepressor activity"/>
    <property type="evidence" value="ECO:0007669"/>
    <property type="project" value="TreeGrafter"/>
</dbReference>
<dbReference type="STRING" id="400682.A0A1X7URR3"/>
<name>A0A1X7URR3_AMPQE</name>
<dbReference type="PROSITE" id="PS51156">
    <property type="entry name" value="ELM2"/>
    <property type="match status" value="1"/>
</dbReference>
<evidence type="ECO:0000256" key="1">
    <source>
        <dbReference type="ARBA" id="ARBA00023242"/>
    </source>
</evidence>
<dbReference type="GO" id="GO:0000122">
    <property type="term" value="P:negative regulation of transcription by RNA polymerase II"/>
    <property type="evidence" value="ECO:0007669"/>
    <property type="project" value="TreeGrafter"/>
</dbReference>
<feature type="domain" description="ELM2" evidence="3">
    <location>
        <begin position="177"/>
        <end position="288"/>
    </location>
</feature>
<organism evidence="4">
    <name type="scientific">Amphimedon queenslandica</name>
    <name type="common">Sponge</name>
    <dbReference type="NCBI Taxonomy" id="400682"/>
    <lineage>
        <taxon>Eukaryota</taxon>
        <taxon>Metazoa</taxon>
        <taxon>Porifera</taxon>
        <taxon>Demospongiae</taxon>
        <taxon>Heteroscleromorpha</taxon>
        <taxon>Haplosclerida</taxon>
        <taxon>Niphatidae</taxon>
        <taxon>Amphimedon</taxon>
    </lineage>
</organism>
<dbReference type="InterPro" id="IPR000949">
    <property type="entry name" value="ELM2_dom"/>
</dbReference>
<feature type="region of interest" description="Disordered" evidence="2">
    <location>
        <begin position="1"/>
        <end position="179"/>
    </location>
</feature>
<accession>A0A1X7URR3</accession>
<dbReference type="FunCoup" id="A0A1X7URR3">
    <property type="interactions" value="429"/>
</dbReference>
<dbReference type="GO" id="GO:0005654">
    <property type="term" value="C:nucleoplasm"/>
    <property type="evidence" value="ECO:0007669"/>
    <property type="project" value="TreeGrafter"/>
</dbReference>